<dbReference type="RefSeq" id="WP_219533817.1">
    <property type="nucleotide sequence ID" value="NZ_JAHKRM010000019.1"/>
</dbReference>
<proteinExistence type="predicted"/>
<comment type="caution">
    <text evidence="2">The sequence shown here is derived from an EMBL/GenBank/DDBJ whole genome shotgun (WGS) entry which is preliminary data.</text>
</comment>
<keyword evidence="1" id="KW-0472">Membrane</keyword>
<feature type="transmembrane region" description="Helical" evidence="1">
    <location>
        <begin position="88"/>
        <end position="121"/>
    </location>
</feature>
<evidence type="ECO:0000313" key="2">
    <source>
        <dbReference type="EMBL" id="MFD1536111.1"/>
    </source>
</evidence>
<keyword evidence="1" id="KW-0812">Transmembrane</keyword>
<reference evidence="3" key="1">
    <citation type="journal article" date="2019" name="Int. J. Syst. Evol. Microbiol.">
        <title>The Global Catalogue of Microorganisms (GCM) 10K type strain sequencing project: providing services to taxonomists for standard genome sequencing and annotation.</title>
        <authorList>
            <consortium name="The Broad Institute Genomics Platform"/>
            <consortium name="The Broad Institute Genome Sequencing Center for Infectious Disease"/>
            <person name="Wu L."/>
            <person name="Ma J."/>
        </authorList>
    </citation>
    <scope>NUCLEOTIDE SEQUENCE [LARGE SCALE GENOMIC DNA]</scope>
    <source>
        <strain evidence="3">CGMCC 1.15399</strain>
    </source>
</reference>
<sequence>MITLVVLVSVSFDKQTAWRVLPVLLAAFVVRLVVHLAVVRPDAVGYGGDHLGYEVMSLETAAFWQREGLQFATSVPAERFDSVALPCYVFAIVIYLCGGPAALACTAVVALIACALCIVMYRFARVVGADERAAFVLLAVTAFSPMFVLCTSDMFKDGFNAFLVVSCLYLAVSNARRFDLRKPLMTLSLLWALWNVRAYMMFMCGAPALLGVMGSRGAAFTRTLVVSAGLLVSGLFFFGYVDGGGVMETALDQLEFAQSEVARRSYASQGSGVLFDDSGSAWGSMIPKLLYTLLAPFPWAEGSATLQLGKIEMLLWYFMLYSSVRGARLLWRQDRRVLLILLLFIVPSTIAYATTVANVGLIFRQRIPIVMITSLLAAVAWSRRRPSPDTEEAAPRPLTHA</sequence>
<organism evidence="2 3">
    <name type="scientific">Nonomuraea guangzhouensis</name>
    <dbReference type="NCBI Taxonomy" id="1291555"/>
    <lineage>
        <taxon>Bacteria</taxon>
        <taxon>Bacillati</taxon>
        <taxon>Actinomycetota</taxon>
        <taxon>Actinomycetes</taxon>
        <taxon>Streptosporangiales</taxon>
        <taxon>Streptosporangiaceae</taxon>
        <taxon>Nonomuraea</taxon>
    </lineage>
</organism>
<keyword evidence="3" id="KW-1185">Reference proteome</keyword>
<feature type="transmembrane region" description="Helical" evidence="1">
    <location>
        <begin position="338"/>
        <end position="357"/>
    </location>
</feature>
<gene>
    <name evidence="2" type="ORF">ACFSJ0_03635</name>
</gene>
<feature type="transmembrane region" description="Helical" evidence="1">
    <location>
        <begin position="188"/>
        <end position="212"/>
    </location>
</feature>
<dbReference type="EMBL" id="JBHUCM010000005">
    <property type="protein sequence ID" value="MFD1536111.1"/>
    <property type="molecule type" value="Genomic_DNA"/>
</dbReference>
<keyword evidence="1" id="KW-1133">Transmembrane helix</keyword>
<feature type="transmembrane region" description="Helical" evidence="1">
    <location>
        <begin position="133"/>
        <end position="151"/>
    </location>
</feature>
<accession>A0ABW4G2F1</accession>
<evidence type="ECO:0000313" key="3">
    <source>
        <dbReference type="Proteomes" id="UP001597097"/>
    </source>
</evidence>
<dbReference type="Proteomes" id="UP001597097">
    <property type="component" value="Unassembled WGS sequence"/>
</dbReference>
<feature type="transmembrane region" description="Helical" evidence="1">
    <location>
        <begin position="224"/>
        <end position="241"/>
    </location>
</feature>
<evidence type="ECO:0000256" key="1">
    <source>
        <dbReference type="SAM" id="Phobius"/>
    </source>
</evidence>
<protein>
    <recommendedName>
        <fullName evidence="4">Glycosyltransferase RgtA/B/C/D-like domain-containing protein</fullName>
    </recommendedName>
</protein>
<evidence type="ECO:0008006" key="4">
    <source>
        <dbReference type="Google" id="ProtNLM"/>
    </source>
</evidence>
<name>A0ABW4G2F1_9ACTN</name>
<feature type="transmembrane region" description="Helical" evidence="1">
    <location>
        <begin position="20"/>
        <end position="39"/>
    </location>
</feature>